<dbReference type="EMBL" id="NGAF01000015">
    <property type="protein sequence ID" value="OXR42136.1"/>
    <property type="molecule type" value="Genomic_DNA"/>
</dbReference>
<dbReference type="Proteomes" id="UP000215506">
    <property type="component" value="Unassembled WGS sequence"/>
</dbReference>
<organism evidence="2 3">
    <name type="scientific">Nocardia cerradoensis</name>
    <dbReference type="NCBI Taxonomy" id="85688"/>
    <lineage>
        <taxon>Bacteria</taxon>
        <taxon>Bacillati</taxon>
        <taxon>Actinomycetota</taxon>
        <taxon>Actinomycetes</taxon>
        <taxon>Mycobacteriales</taxon>
        <taxon>Nocardiaceae</taxon>
        <taxon>Nocardia</taxon>
    </lineage>
</organism>
<dbReference type="AlphaFoldDB" id="A0A231GZU9"/>
<dbReference type="PANTHER" id="PTHR34109">
    <property type="entry name" value="BNAUNNG04460D PROTEIN-RELATED"/>
    <property type="match status" value="1"/>
</dbReference>
<reference evidence="2 3" key="1">
    <citation type="submission" date="2017-07" db="EMBL/GenBank/DDBJ databases">
        <title>First draft Genome Sequence of Nocardia cerradoensis isolated from human infection.</title>
        <authorList>
            <person name="Carrasco G."/>
        </authorList>
    </citation>
    <scope>NUCLEOTIDE SEQUENCE [LARGE SCALE GENOMIC DNA]</scope>
    <source>
        <strain evidence="2 3">CNM20130759</strain>
    </source>
</reference>
<gene>
    <name evidence="2" type="ORF">B7C42_05735</name>
</gene>
<dbReference type="PROSITE" id="PS51819">
    <property type="entry name" value="VOC"/>
    <property type="match status" value="1"/>
</dbReference>
<accession>A0A231GZU9</accession>
<comment type="caution">
    <text evidence="2">The sequence shown here is derived from an EMBL/GenBank/DDBJ whole genome shotgun (WGS) entry which is preliminary data.</text>
</comment>
<dbReference type="InterPro" id="IPR029068">
    <property type="entry name" value="Glyas_Bleomycin-R_OHBP_Dase"/>
</dbReference>
<dbReference type="Gene3D" id="3.30.720.120">
    <property type="match status" value="1"/>
</dbReference>
<dbReference type="PANTHER" id="PTHR34109:SF1">
    <property type="entry name" value="VOC DOMAIN-CONTAINING PROTEIN"/>
    <property type="match status" value="1"/>
</dbReference>
<protein>
    <recommendedName>
        <fullName evidence="1">VOC domain-containing protein</fullName>
    </recommendedName>
</protein>
<dbReference type="Gene3D" id="3.30.720.110">
    <property type="match status" value="1"/>
</dbReference>
<evidence type="ECO:0000259" key="1">
    <source>
        <dbReference type="PROSITE" id="PS51819"/>
    </source>
</evidence>
<dbReference type="InterPro" id="IPR037523">
    <property type="entry name" value="VOC_core"/>
</dbReference>
<proteinExistence type="predicted"/>
<dbReference type="Pfam" id="PF00903">
    <property type="entry name" value="Glyoxalase"/>
    <property type="match status" value="1"/>
</dbReference>
<sequence length="108" mass="11701">MVVDDQPAAVAFLRTVFGATGDVEPNRPTEARIGDSLVMVSETGEREAFPTFLYVYVDDVETTFQRATTAGAVTLEAPLDTPYGDRRAMVRDPFGNLYQIASRLGPAG</sequence>
<name>A0A231GZU9_9NOCA</name>
<evidence type="ECO:0000313" key="2">
    <source>
        <dbReference type="EMBL" id="OXR42136.1"/>
    </source>
</evidence>
<dbReference type="RefSeq" id="WP_094027125.1">
    <property type="nucleotide sequence ID" value="NZ_NGAF01000015.1"/>
</dbReference>
<dbReference type="SUPFAM" id="SSF54593">
    <property type="entry name" value="Glyoxalase/Bleomycin resistance protein/Dihydroxybiphenyl dioxygenase"/>
    <property type="match status" value="1"/>
</dbReference>
<feature type="domain" description="VOC" evidence="1">
    <location>
        <begin position="1"/>
        <end position="103"/>
    </location>
</feature>
<keyword evidence="3" id="KW-1185">Reference proteome</keyword>
<evidence type="ECO:0000313" key="3">
    <source>
        <dbReference type="Proteomes" id="UP000215506"/>
    </source>
</evidence>
<dbReference type="InterPro" id="IPR004360">
    <property type="entry name" value="Glyas_Fos-R_dOase_dom"/>
</dbReference>